<dbReference type="Proteomes" id="UP000714618">
    <property type="component" value="Unassembled WGS sequence"/>
</dbReference>
<evidence type="ECO:0000256" key="1">
    <source>
        <dbReference type="SAM" id="MobiDB-lite"/>
    </source>
</evidence>
<dbReference type="OrthoDB" id="3925997at2759"/>
<proteinExistence type="predicted"/>
<gene>
    <name evidence="3" type="ORF">AWRI4233_LOCUS9123</name>
</gene>
<dbReference type="AlphaFoldDB" id="A0A9N8K464"/>
<accession>A0A9N8K464</accession>
<organism evidence="3 4">
    <name type="scientific">Aureobasidium mustum</name>
    <dbReference type="NCBI Taxonomy" id="2773714"/>
    <lineage>
        <taxon>Eukaryota</taxon>
        <taxon>Fungi</taxon>
        <taxon>Dikarya</taxon>
        <taxon>Ascomycota</taxon>
        <taxon>Pezizomycotina</taxon>
        <taxon>Dothideomycetes</taxon>
        <taxon>Dothideomycetidae</taxon>
        <taxon>Dothideales</taxon>
        <taxon>Saccotheciaceae</taxon>
        <taxon>Aureobasidium</taxon>
    </lineage>
</organism>
<reference evidence="3" key="1">
    <citation type="submission" date="2020-06" db="EMBL/GenBank/DDBJ databases">
        <authorList>
            <person name="Onetto C."/>
        </authorList>
    </citation>
    <scope>NUCLEOTIDE SEQUENCE</scope>
</reference>
<protein>
    <recommendedName>
        <fullName evidence="2">Cryptic loci regulator 2 N-terminal domain-containing protein</fullName>
    </recommendedName>
</protein>
<evidence type="ECO:0000313" key="4">
    <source>
        <dbReference type="Proteomes" id="UP000714618"/>
    </source>
</evidence>
<dbReference type="EMBL" id="CAIJEO010000011">
    <property type="protein sequence ID" value="CAD0100298.1"/>
    <property type="molecule type" value="Genomic_DNA"/>
</dbReference>
<evidence type="ECO:0000259" key="2">
    <source>
        <dbReference type="Pfam" id="PF16761"/>
    </source>
</evidence>
<comment type="caution">
    <text evidence="3">The sequence shown here is derived from an EMBL/GenBank/DDBJ whole genome shotgun (WGS) entry which is preliminary data.</text>
</comment>
<feature type="non-terminal residue" evidence="3">
    <location>
        <position position="181"/>
    </location>
</feature>
<feature type="domain" description="Cryptic loci regulator 2 N-terminal" evidence="2">
    <location>
        <begin position="79"/>
        <end position="135"/>
    </location>
</feature>
<feature type="compositionally biased region" description="Low complexity" evidence="1">
    <location>
        <begin position="141"/>
        <end position="150"/>
    </location>
</feature>
<sequence>QPIDMANQLFVLGPLPNVNESLPIMNVDLSTFSSDGTGRYPADMTRPWDRAVLDILIQVFNMNGHGARLFGHNINFVGTLPQGYAAFNYITPAGHTMVELWGHPCGRSFTSFESFSVHVISLMTANLDACRCILCTSPCSEPEGSPGSLSEGRDSTPDTPYPVTPPATDDSRSIQMVEDDD</sequence>
<evidence type="ECO:0000313" key="3">
    <source>
        <dbReference type="EMBL" id="CAD0100298.1"/>
    </source>
</evidence>
<name>A0A9N8K464_9PEZI</name>
<keyword evidence="4" id="KW-1185">Reference proteome</keyword>
<dbReference type="InterPro" id="IPR031915">
    <property type="entry name" value="Clr2_N"/>
</dbReference>
<feature type="region of interest" description="Disordered" evidence="1">
    <location>
        <begin position="141"/>
        <end position="181"/>
    </location>
</feature>
<dbReference type="Pfam" id="PF16761">
    <property type="entry name" value="Clr2_transil"/>
    <property type="match status" value="1"/>
</dbReference>